<organism evidence="2 3">
    <name type="scientific">Mycetomoellerius zeteki</name>
    <dbReference type="NCBI Taxonomy" id="64791"/>
    <lineage>
        <taxon>Eukaryota</taxon>
        <taxon>Metazoa</taxon>
        <taxon>Ecdysozoa</taxon>
        <taxon>Arthropoda</taxon>
        <taxon>Hexapoda</taxon>
        <taxon>Insecta</taxon>
        <taxon>Pterygota</taxon>
        <taxon>Neoptera</taxon>
        <taxon>Endopterygota</taxon>
        <taxon>Hymenoptera</taxon>
        <taxon>Apocrita</taxon>
        <taxon>Aculeata</taxon>
        <taxon>Formicoidea</taxon>
        <taxon>Formicidae</taxon>
        <taxon>Myrmicinae</taxon>
        <taxon>Mycetomoellerius</taxon>
    </lineage>
</organism>
<reference evidence="2 3" key="1">
    <citation type="submission" date="2015-09" db="EMBL/GenBank/DDBJ databases">
        <title>Trachymyrmex zeteki WGS genome.</title>
        <authorList>
            <person name="Nygaard S."/>
            <person name="Hu H."/>
            <person name="Boomsma J."/>
            <person name="Zhang G."/>
        </authorList>
    </citation>
    <scope>NUCLEOTIDE SEQUENCE [LARGE SCALE GENOMIC DNA]</scope>
    <source>
        <strain evidence="2">Tzet28-1</strain>
        <tissue evidence="2">Whole body</tissue>
    </source>
</reference>
<dbReference type="AlphaFoldDB" id="A0A151XIA9"/>
<evidence type="ECO:0000256" key="1">
    <source>
        <dbReference type="SAM" id="MobiDB-lite"/>
    </source>
</evidence>
<feature type="non-terminal residue" evidence="2">
    <location>
        <position position="1"/>
    </location>
</feature>
<name>A0A151XIA9_9HYME</name>
<keyword evidence="3" id="KW-1185">Reference proteome</keyword>
<sequence>SMPGPLIRSSRERDLGINLNLHKLHLPLRVGGTQKRGEIGCRTSEPGRAIDWRAVRRRRDRGRGGREGGTESVHSVDDEDEDEDNNRSPGSSFNDVLGHSHRIPPPQLHRVACKPRASPYLPRRSRKLLTTSSPISLRLMTFIPFVCYFSSSLSSLSPLLPLSFVLCSNGLSERFKMAKKLRCEALAETTCEPEDKREEKGGGGGRGEEEEKEEEEQEKARVEKASSS</sequence>
<accession>A0A151XIA9</accession>
<feature type="region of interest" description="Disordered" evidence="1">
    <location>
        <begin position="189"/>
        <end position="228"/>
    </location>
</feature>
<evidence type="ECO:0000313" key="3">
    <source>
        <dbReference type="Proteomes" id="UP000075809"/>
    </source>
</evidence>
<dbReference type="Proteomes" id="UP000075809">
    <property type="component" value="Unassembled WGS sequence"/>
</dbReference>
<dbReference type="EMBL" id="KQ982080">
    <property type="protein sequence ID" value="KYQ60144.1"/>
    <property type="molecule type" value="Genomic_DNA"/>
</dbReference>
<feature type="region of interest" description="Disordered" evidence="1">
    <location>
        <begin position="56"/>
        <end position="116"/>
    </location>
</feature>
<evidence type="ECO:0000313" key="2">
    <source>
        <dbReference type="EMBL" id="KYQ60144.1"/>
    </source>
</evidence>
<proteinExistence type="predicted"/>
<feature type="compositionally biased region" description="Basic and acidic residues" evidence="1">
    <location>
        <begin position="193"/>
        <end position="209"/>
    </location>
</feature>
<gene>
    <name evidence="2" type="ORF">ALC60_00550</name>
</gene>
<feature type="compositionally biased region" description="Basic and acidic residues" evidence="1">
    <location>
        <begin position="218"/>
        <end position="228"/>
    </location>
</feature>
<protein>
    <submittedName>
        <fullName evidence="2">Uncharacterized protein</fullName>
    </submittedName>
</protein>